<dbReference type="FunFam" id="3.90.79.10:FF:000019">
    <property type="entry name" value="Thiamin pyrophosphokinase, putative"/>
    <property type="match status" value="1"/>
</dbReference>
<dbReference type="SUPFAM" id="SSF55811">
    <property type="entry name" value="Nudix"/>
    <property type="match status" value="1"/>
</dbReference>
<feature type="domain" description="Nudix hydrolase" evidence="1">
    <location>
        <begin position="152"/>
        <end position="315"/>
    </location>
</feature>
<gene>
    <name evidence="2" type="ORF">QCA50_014143</name>
</gene>
<dbReference type="PANTHER" id="PTHR13622:SF8">
    <property type="entry name" value="THIAMIN PYROPHOSPHOKINASE 1"/>
    <property type="match status" value="1"/>
</dbReference>
<sequence length="347" mass="39200">MSQTQPSLLSVVINCDNFVVSNTKTTPEGEKLISWRLSPEPSSPVLGLLRPSVVAQLKLETSELWYFVENAASPYVSLSASLDTPSKRTRAMKELCERWRDIGLWPNQIGPRKWRAEMYPIFRNPFGKHDAPVSEKGEVETGDDSTNYAFMMERAACALFGVVTYGVHMTVYEDSAEGASSDTQSYRFWVPKRAQTKQTWPGFLDNSVAGGIPSGLGIFESVVKESYEEASIPEDIVRQRARATGVVSYFHRTTDGWLQPEVEYVYELRIPSSVPLQLKPSDGEVESFELLELSEVEARVRAGLFKPNCALVFIDFMINHGYITADNEPDFLEIVTRLHGRFDYEKW</sequence>
<evidence type="ECO:0000313" key="3">
    <source>
        <dbReference type="Proteomes" id="UP001385951"/>
    </source>
</evidence>
<dbReference type="GO" id="GO:0044715">
    <property type="term" value="F:8-oxo-dGDP phosphatase activity"/>
    <property type="evidence" value="ECO:0007669"/>
    <property type="project" value="UniProtKB-ARBA"/>
</dbReference>
<dbReference type="Proteomes" id="UP001385951">
    <property type="component" value="Unassembled WGS sequence"/>
</dbReference>
<dbReference type="InterPro" id="IPR000086">
    <property type="entry name" value="NUDIX_hydrolase_dom"/>
</dbReference>
<dbReference type="InterPro" id="IPR015797">
    <property type="entry name" value="NUDIX_hydrolase-like_dom_sf"/>
</dbReference>
<dbReference type="AlphaFoldDB" id="A0AAW0FV63"/>
<proteinExistence type="predicted"/>
<evidence type="ECO:0000313" key="2">
    <source>
        <dbReference type="EMBL" id="KAK7682760.1"/>
    </source>
</evidence>
<comment type="caution">
    <text evidence="2">The sequence shown here is derived from an EMBL/GenBank/DDBJ whole genome shotgun (WGS) entry which is preliminary data.</text>
</comment>
<dbReference type="PROSITE" id="PS51462">
    <property type="entry name" value="NUDIX"/>
    <property type="match status" value="1"/>
</dbReference>
<organism evidence="2 3">
    <name type="scientific">Cerrena zonata</name>
    <dbReference type="NCBI Taxonomy" id="2478898"/>
    <lineage>
        <taxon>Eukaryota</taxon>
        <taxon>Fungi</taxon>
        <taxon>Dikarya</taxon>
        <taxon>Basidiomycota</taxon>
        <taxon>Agaricomycotina</taxon>
        <taxon>Agaricomycetes</taxon>
        <taxon>Polyporales</taxon>
        <taxon>Cerrenaceae</taxon>
        <taxon>Cerrena</taxon>
    </lineage>
</organism>
<accession>A0AAW0FV63</accession>
<protein>
    <recommendedName>
        <fullName evidence="1">Nudix hydrolase domain-containing protein</fullName>
    </recommendedName>
</protein>
<reference evidence="2 3" key="1">
    <citation type="submission" date="2022-09" db="EMBL/GenBank/DDBJ databases">
        <authorList>
            <person name="Palmer J.M."/>
        </authorList>
    </citation>
    <scope>NUCLEOTIDE SEQUENCE [LARGE SCALE GENOMIC DNA]</scope>
    <source>
        <strain evidence="2 3">DSM 7382</strain>
    </source>
</reference>
<dbReference type="EMBL" id="JASBNA010000034">
    <property type="protein sequence ID" value="KAK7682760.1"/>
    <property type="molecule type" value="Genomic_DNA"/>
</dbReference>
<dbReference type="Gene3D" id="3.90.79.10">
    <property type="entry name" value="Nucleoside Triphosphate Pyrophosphohydrolase"/>
    <property type="match status" value="1"/>
</dbReference>
<name>A0AAW0FV63_9APHY</name>
<dbReference type="Pfam" id="PF00293">
    <property type="entry name" value="NUDIX"/>
    <property type="match status" value="1"/>
</dbReference>
<dbReference type="CDD" id="cd03676">
    <property type="entry name" value="NUDIX_Tnr3_like"/>
    <property type="match status" value="1"/>
</dbReference>
<dbReference type="PANTHER" id="PTHR13622">
    <property type="entry name" value="THIAMIN PYROPHOSPHOKINASE"/>
    <property type="match status" value="1"/>
</dbReference>
<keyword evidence="3" id="KW-1185">Reference proteome</keyword>
<evidence type="ECO:0000259" key="1">
    <source>
        <dbReference type="PROSITE" id="PS51462"/>
    </source>
</evidence>